<evidence type="ECO:0000256" key="3">
    <source>
        <dbReference type="ARBA" id="ARBA00022806"/>
    </source>
</evidence>
<feature type="domain" description="UvrD-like helicase C-terminal" evidence="5">
    <location>
        <begin position="3"/>
        <end position="39"/>
    </location>
</feature>
<proteinExistence type="predicted"/>
<evidence type="ECO:0000256" key="1">
    <source>
        <dbReference type="ARBA" id="ARBA00022741"/>
    </source>
</evidence>
<keyword evidence="1" id="KW-0547">Nucleotide-binding</keyword>
<name>A0ABY6YZM5_9BACL</name>
<evidence type="ECO:0000259" key="5">
    <source>
        <dbReference type="Pfam" id="PF13361"/>
    </source>
</evidence>
<sequence>MVDGFIPYQRAVDEGNIEEETRLFYVGMTRAMDRLYLCVPKTIAEKPYIQSRYIDELKGASKH</sequence>
<accession>A0ABY6YZM5</accession>
<dbReference type="Gene3D" id="3.40.50.300">
    <property type="entry name" value="P-loop containing nucleotide triphosphate hydrolases"/>
    <property type="match status" value="1"/>
</dbReference>
<evidence type="ECO:0000313" key="7">
    <source>
        <dbReference type="Proteomes" id="UP001164803"/>
    </source>
</evidence>
<dbReference type="SUPFAM" id="SSF52540">
    <property type="entry name" value="P-loop containing nucleoside triphosphate hydrolases"/>
    <property type="match status" value="1"/>
</dbReference>
<dbReference type="InterPro" id="IPR014017">
    <property type="entry name" value="DNA_helicase_UvrD-like_C"/>
</dbReference>
<dbReference type="EMBL" id="CP104064">
    <property type="protein sequence ID" value="WAH35965.1"/>
    <property type="molecule type" value="Genomic_DNA"/>
</dbReference>
<dbReference type="Pfam" id="PF13361">
    <property type="entry name" value="UvrD_C"/>
    <property type="match status" value="1"/>
</dbReference>
<reference evidence="6" key="1">
    <citation type="submission" date="2022-08" db="EMBL/GenBank/DDBJ databases">
        <title>Alicyclobacillus dauci DSM2870, complete genome.</title>
        <authorList>
            <person name="Wang Q."/>
            <person name="Cai R."/>
            <person name="Wang Z."/>
        </authorList>
    </citation>
    <scope>NUCLEOTIDE SEQUENCE</scope>
    <source>
        <strain evidence="6">DSM 28700</strain>
    </source>
</reference>
<evidence type="ECO:0000256" key="2">
    <source>
        <dbReference type="ARBA" id="ARBA00022801"/>
    </source>
</evidence>
<keyword evidence="7" id="KW-1185">Reference proteome</keyword>
<evidence type="ECO:0000313" key="6">
    <source>
        <dbReference type="EMBL" id="WAH35965.1"/>
    </source>
</evidence>
<gene>
    <name evidence="6" type="ORF">NZD86_17090</name>
</gene>
<dbReference type="Proteomes" id="UP001164803">
    <property type="component" value="Chromosome"/>
</dbReference>
<evidence type="ECO:0000256" key="4">
    <source>
        <dbReference type="ARBA" id="ARBA00022840"/>
    </source>
</evidence>
<keyword evidence="4" id="KW-0067">ATP-binding</keyword>
<dbReference type="InterPro" id="IPR027417">
    <property type="entry name" value="P-loop_NTPase"/>
</dbReference>
<keyword evidence="2" id="KW-0378">Hydrolase</keyword>
<keyword evidence="3" id="KW-0347">Helicase</keyword>
<organism evidence="6 7">
    <name type="scientific">Alicyclobacillus dauci</name>
    <dbReference type="NCBI Taxonomy" id="1475485"/>
    <lineage>
        <taxon>Bacteria</taxon>
        <taxon>Bacillati</taxon>
        <taxon>Bacillota</taxon>
        <taxon>Bacilli</taxon>
        <taxon>Bacillales</taxon>
        <taxon>Alicyclobacillaceae</taxon>
        <taxon>Alicyclobacillus</taxon>
    </lineage>
</organism>
<protein>
    <recommendedName>
        <fullName evidence="5">UvrD-like helicase C-terminal domain-containing protein</fullName>
    </recommendedName>
</protein>